<evidence type="ECO:0000313" key="2">
    <source>
        <dbReference type="Proteomes" id="UP000012092"/>
    </source>
</evidence>
<organism evidence="1 2">
    <name type="scientific">Leptospira interrogans serovar Icterohaemorrhagiae str. Verdun HP</name>
    <dbReference type="NCBI Taxonomy" id="1049910"/>
    <lineage>
        <taxon>Bacteria</taxon>
        <taxon>Pseudomonadati</taxon>
        <taxon>Spirochaetota</taxon>
        <taxon>Spirochaetia</taxon>
        <taxon>Leptospirales</taxon>
        <taxon>Leptospiraceae</taxon>
        <taxon>Leptospira</taxon>
    </lineage>
</organism>
<name>M6RM15_LEPIR</name>
<dbReference type="EMBL" id="AHNZ02000168">
    <property type="protein sequence ID" value="EMO06821.1"/>
    <property type="molecule type" value="Genomic_DNA"/>
</dbReference>
<comment type="caution">
    <text evidence="1">The sequence shown here is derived from an EMBL/GenBank/DDBJ whole genome shotgun (WGS) entry which is preliminary data.</text>
</comment>
<accession>M6RM15</accession>
<protein>
    <submittedName>
        <fullName evidence="1">Uncharacterized protein</fullName>
    </submittedName>
</protein>
<proteinExistence type="predicted"/>
<gene>
    <name evidence="1" type="ORF">LEP1GSC116_2665</name>
</gene>
<reference evidence="1 2" key="1">
    <citation type="submission" date="2013-01" db="EMBL/GenBank/DDBJ databases">
        <authorList>
            <person name="Harkins D.M."/>
            <person name="Durkin A.S."/>
            <person name="Brinkac L.M."/>
            <person name="Haft D.H."/>
            <person name="Selengut J.D."/>
            <person name="Sanka R."/>
            <person name="DePew J."/>
            <person name="Purushe J."/>
            <person name="Picardeau M."/>
            <person name="Werts C."/>
            <person name="Goarant C."/>
            <person name="Vinetz J.M."/>
            <person name="Sutton G.G."/>
            <person name="Nierman W.C."/>
            <person name="Fouts D.E."/>
        </authorList>
    </citation>
    <scope>NUCLEOTIDE SEQUENCE [LARGE SCALE GENOMIC DNA]</scope>
    <source>
        <strain evidence="1 2">Verdun HP</strain>
    </source>
</reference>
<dbReference type="Proteomes" id="UP000012092">
    <property type="component" value="Unassembled WGS sequence"/>
</dbReference>
<dbReference type="AlphaFoldDB" id="M6RM15"/>
<sequence length="101" mass="11774">MIQMDSTAKGVDEKKLSKDLEIVFSKMTEMVLKVQMGDLESLDDKKLNAILFEFREISIQNGLKIPKEFGLLIKQILYFDKYVKTMAPDIDLIRDRDKFLI</sequence>
<evidence type="ECO:0000313" key="1">
    <source>
        <dbReference type="EMBL" id="EMO06821.1"/>
    </source>
</evidence>